<accession>A0AAW9S359</accession>
<dbReference type="Pfam" id="PF03965">
    <property type="entry name" value="Penicillinase_R"/>
    <property type="match status" value="1"/>
</dbReference>
<comment type="caution">
    <text evidence="5">The sequence shown here is derived from an EMBL/GenBank/DDBJ whole genome shotgun (WGS) entry which is preliminary data.</text>
</comment>
<evidence type="ECO:0000256" key="3">
    <source>
        <dbReference type="ARBA" id="ARBA00023125"/>
    </source>
</evidence>
<evidence type="ECO:0000256" key="2">
    <source>
        <dbReference type="ARBA" id="ARBA00023015"/>
    </source>
</evidence>
<gene>
    <name evidence="5" type="ORF">AAG747_02840</name>
</gene>
<dbReference type="AlphaFoldDB" id="A0AAW9S359"/>
<evidence type="ECO:0000313" key="5">
    <source>
        <dbReference type="EMBL" id="MEN7546829.1"/>
    </source>
</evidence>
<keyword evidence="4" id="KW-0804">Transcription</keyword>
<dbReference type="InterPro" id="IPR036390">
    <property type="entry name" value="WH_DNA-bd_sf"/>
</dbReference>
<dbReference type="SUPFAM" id="SSF46785">
    <property type="entry name" value="Winged helix' DNA-binding domain"/>
    <property type="match status" value="1"/>
</dbReference>
<dbReference type="GO" id="GO:0045892">
    <property type="term" value="P:negative regulation of DNA-templated transcription"/>
    <property type="evidence" value="ECO:0007669"/>
    <property type="project" value="InterPro"/>
</dbReference>
<proteinExistence type="inferred from homology"/>
<comment type="similarity">
    <text evidence="1">Belongs to the BlaI transcriptional regulatory family.</text>
</comment>
<evidence type="ECO:0000256" key="1">
    <source>
        <dbReference type="ARBA" id="ARBA00011046"/>
    </source>
</evidence>
<dbReference type="RefSeq" id="WP_346819610.1">
    <property type="nucleotide sequence ID" value="NZ_JBDKWZ010000001.1"/>
</dbReference>
<dbReference type="GO" id="GO:0003677">
    <property type="term" value="F:DNA binding"/>
    <property type="evidence" value="ECO:0007669"/>
    <property type="project" value="UniProtKB-KW"/>
</dbReference>
<dbReference type="PIRSF" id="PIRSF019455">
    <property type="entry name" value="CopR_AtkY"/>
    <property type="match status" value="1"/>
</dbReference>
<reference evidence="5 6" key="1">
    <citation type="submission" date="2024-04" db="EMBL/GenBank/DDBJ databases">
        <title>Novel genus in family Flammeovirgaceae.</title>
        <authorList>
            <person name="Nguyen T.H."/>
            <person name="Vuong T.Q."/>
            <person name="Le H."/>
            <person name="Kim S.-G."/>
        </authorList>
    </citation>
    <scope>NUCLEOTIDE SEQUENCE [LARGE SCALE GENOMIC DNA]</scope>
    <source>
        <strain evidence="5 6">JCM 23209</strain>
    </source>
</reference>
<evidence type="ECO:0000313" key="6">
    <source>
        <dbReference type="Proteomes" id="UP001403385"/>
    </source>
</evidence>
<keyword evidence="6" id="KW-1185">Reference proteome</keyword>
<dbReference type="Gene3D" id="1.10.10.10">
    <property type="entry name" value="Winged helix-like DNA-binding domain superfamily/Winged helix DNA-binding domain"/>
    <property type="match status" value="1"/>
</dbReference>
<evidence type="ECO:0000256" key="4">
    <source>
        <dbReference type="ARBA" id="ARBA00023163"/>
    </source>
</evidence>
<keyword evidence="3" id="KW-0238">DNA-binding</keyword>
<sequence length="131" mass="15307">MKELTKAEEQVMQVLWNLKKAFVKDVIKELPLNAEGKKPAYNTISTIIRILETKGFVGHTAYGKTYEYYPLVEKKHYQSFFLKNFLSNYFGGSFEKLVSFFAKDSNMDVHELEEMLHHVKDHLKEGESPQK</sequence>
<dbReference type="Gene3D" id="1.10.4040.10">
    <property type="entry name" value="Penicillinase repressor domain"/>
    <property type="match status" value="1"/>
</dbReference>
<dbReference type="InterPro" id="IPR036388">
    <property type="entry name" value="WH-like_DNA-bd_sf"/>
</dbReference>
<dbReference type="InterPro" id="IPR005650">
    <property type="entry name" value="BlaI_family"/>
</dbReference>
<dbReference type="Proteomes" id="UP001403385">
    <property type="component" value="Unassembled WGS sequence"/>
</dbReference>
<dbReference type="EMBL" id="JBDKWZ010000001">
    <property type="protein sequence ID" value="MEN7546829.1"/>
    <property type="molecule type" value="Genomic_DNA"/>
</dbReference>
<protein>
    <submittedName>
        <fullName evidence="5">BlaI/MecI/CopY family transcriptional regulator</fullName>
    </submittedName>
</protein>
<organism evidence="5 6">
    <name type="scientific">Rapidithrix thailandica</name>
    <dbReference type="NCBI Taxonomy" id="413964"/>
    <lineage>
        <taxon>Bacteria</taxon>
        <taxon>Pseudomonadati</taxon>
        <taxon>Bacteroidota</taxon>
        <taxon>Cytophagia</taxon>
        <taxon>Cytophagales</taxon>
        <taxon>Flammeovirgaceae</taxon>
        <taxon>Rapidithrix</taxon>
    </lineage>
</organism>
<keyword evidence="2" id="KW-0805">Transcription regulation</keyword>
<name>A0AAW9S359_9BACT</name>